<evidence type="ECO:0000259" key="7">
    <source>
        <dbReference type="Pfam" id="PF08340"/>
    </source>
</evidence>
<sequence>MIRSMTAFASGEREIQDWLFTWEVRSVNHRYLDLSLRLPDAFRFLEPAARSRIGSLINRGRLDCVLSCKKSIEGGADIHVNRELVAKLLAAAREVYDLSDRPLAGFSALDVLKWPGALHEPEADREQLAAEIVDLLAEVLKQAIAVRENEGRQLAVLLKERCLKLKEHVSAVRARMPEVLRAIRERIVARLAEISANPDVERLEQEMVYLAQKLDVDEELDRLDAHVDEMLRALSQKEPVGRRLDFLLQEMNREANTLGSKSADAETTKASVEMKVLIEQMREQAQNIE</sequence>
<keyword evidence="9" id="KW-1185">Reference proteome</keyword>
<dbReference type="GO" id="GO:0004521">
    <property type="term" value="F:RNA endonuclease activity"/>
    <property type="evidence" value="ECO:0007669"/>
    <property type="project" value="InterPro"/>
</dbReference>
<dbReference type="InterPro" id="IPR005229">
    <property type="entry name" value="YicC/YloC-like"/>
</dbReference>
<dbReference type="EMBL" id="AP017928">
    <property type="protein sequence ID" value="BBA35185.1"/>
    <property type="molecule type" value="Genomic_DNA"/>
</dbReference>
<dbReference type="KEGG" id="mmai:sS8_3242"/>
<evidence type="ECO:0000256" key="5">
    <source>
        <dbReference type="ARBA" id="ARBA00035648"/>
    </source>
</evidence>
<dbReference type="InterPro" id="IPR013527">
    <property type="entry name" value="YicC-like_N"/>
</dbReference>
<evidence type="ECO:0000256" key="4">
    <source>
        <dbReference type="ARBA" id="ARBA00022801"/>
    </source>
</evidence>
<keyword evidence="3" id="KW-0255">Endonuclease</keyword>
<dbReference type="InterPro" id="IPR013551">
    <property type="entry name" value="YicC-like_C"/>
</dbReference>
<comment type="similarity">
    <text evidence="5">Belongs to the YicC/YloC family.</text>
</comment>
<dbReference type="PANTHER" id="PTHR30636:SF3">
    <property type="entry name" value="UPF0701 PROTEIN YICC"/>
    <property type="match status" value="1"/>
</dbReference>
<evidence type="ECO:0000256" key="3">
    <source>
        <dbReference type="ARBA" id="ARBA00022759"/>
    </source>
</evidence>
<proteinExistence type="inferred from homology"/>
<dbReference type="RefSeq" id="WP_119630433.1">
    <property type="nucleotide sequence ID" value="NZ_AP017928.1"/>
</dbReference>
<accession>A0A250KU60</accession>
<dbReference type="GO" id="GO:0016787">
    <property type="term" value="F:hydrolase activity"/>
    <property type="evidence" value="ECO:0007669"/>
    <property type="project" value="UniProtKB-KW"/>
</dbReference>
<feature type="domain" description="Endoribonuclease YicC-like C-terminal" evidence="7">
    <location>
        <begin position="172"/>
        <end position="289"/>
    </location>
</feature>
<dbReference type="Pfam" id="PF08340">
    <property type="entry name" value="YicC-like_C"/>
    <property type="match status" value="1"/>
</dbReference>
<dbReference type="AlphaFoldDB" id="A0A250KU60"/>
<evidence type="ECO:0000259" key="6">
    <source>
        <dbReference type="Pfam" id="PF03755"/>
    </source>
</evidence>
<protein>
    <recommendedName>
        <fullName evidence="10">YicC family protein</fullName>
    </recommendedName>
</protein>
<gene>
    <name evidence="8" type="ORF">sS8_3242</name>
</gene>
<evidence type="ECO:0000313" key="8">
    <source>
        <dbReference type="EMBL" id="BBA35185.1"/>
    </source>
</evidence>
<dbReference type="PANTHER" id="PTHR30636">
    <property type="entry name" value="UPF0701 PROTEIN YICC"/>
    <property type="match status" value="1"/>
</dbReference>
<reference evidence="8 9" key="1">
    <citation type="submission" date="2016-12" db="EMBL/GenBank/DDBJ databases">
        <title>Genome sequencing of Methylocaldum marinum.</title>
        <authorList>
            <person name="Takeuchi M."/>
            <person name="Kamagata Y."/>
            <person name="Hiraoka S."/>
            <person name="Oshima K."/>
            <person name="Hattori M."/>
            <person name="Iwasaki W."/>
        </authorList>
    </citation>
    <scope>NUCLEOTIDE SEQUENCE [LARGE SCALE GENOMIC DNA]</scope>
    <source>
        <strain evidence="8 9">S8</strain>
    </source>
</reference>
<evidence type="ECO:0000256" key="2">
    <source>
        <dbReference type="ARBA" id="ARBA00022722"/>
    </source>
</evidence>
<evidence type="ECO:0000256" key="1">
    <source>
        <dbReference type="ARBA" id="ARBA00001968"/>
    </source>
</evidence>
<keyword evidence="2" id="KW-0540">Nuclease</keyword>
<dbReference type="OrthoDB" id="9771229at2"/>
<feature type="domain" description="Endoribonuclease YicC-like N-terminal" evidence="6">
    <location>
        <begin position="2"/>
        <end position="155"/>
    </location>
</feature>
<evidence type="ECO:0000313" key="9">
    <source>
        <dbReference type="Proteomes" id="UP000266313"/>
    </source>
</evidence>
<organism evidence="8 9">
    <name type="scientific">Methylocaldum marinum</name>
    <dbReference type="NCBI Taxonomy" id="1432792"/>
    <lineage>
        <taxon>Bacteria</taxon>
        <taxon>Pseudomonadati</taxon>
        <taxon>Pseudomonadota</taxon>
        <taxon>Gammaproteobacteria</taxon>
        <taxon>Methylococcales</taxon>
        <taxon>Methylococcaceae</taxon>
        <taxon>Methylocaldum</taxon>
    </lineage>
</organism>
<name>A0A250KU60_9GAMM</name>
<evidence type="ECO:0008006" key="10">
    <source>
        <dbReference type="Google" id="ProtNLM"/>
    </source>
</evidence>
<dbReference type="Proteomes" id="UP000266313">
    <property type="component" value="Chromosome"/>
</dbReference>
<dbReference type="Pfam" id="PF03755">
    <property type="entry name" value="YicC-like_N"/>
    <property type="match status" value="1"/>
</dbReference>
<dbReference type="NCBIfam" id="TIGR00255">
    <property type="entry name" value="YicC/YloC family endoribonuclease"/>
    <property type="match status" value="1"/>
</dbReference>
<comment type="cofactor">
    <cofactor evidence="1">
        <name>a divalent metal cation</name>
        <dbReference type="ChEBI" id="CHEBI:60240"/>
    </cofactor>
</comment>
<keyword evidence="4" id="KW-0378">Hydrolase</keyword>